<protein>
    <recommendedName>
        <fullName evidence="3">3-keto-disaccharide hydrolase domain-containing protein</fullName>
    </recommendedName>
</protein>
<dbReference type="Proteomes" id="UP000593737">
    <property type="component" value="Chromosome"/>
</dbReference>
<dbReference type="AlphaFoldDB" id="A0A7S8FH34"/>
<proteinExistence type="predicted"/>
<evidence type="ECO:0008006" key="3">
    <source>
        <dbReference type="Google" id="ProtNLM"/>
    </source>
</evidence>
<dbReference type="Gene3D" id="2.60.120.560">
    <property type="entry name" value="Exo-inulinase, domain 1"/>
    <property type="match status" value="1"/>
</dbReference>
<organism evidence="1 2">
    <name type="scientific">Candidatus Nitrospira kreftii</name>
    <dbReference type="NCBI Taxonomy" id="2652173"/>
    <lineage>
        <taxon>Bacteria</taxon>
        <taxon>Pseudomonadati</taxon>
        <taxon>Nitrospirota</taxon>
        <taxon>Nitrospiria</taxon>
        <taxon>Nitrospirales</taxon>
        <taxon>Nitrospiraceae</taxon>
        <taxon>Nitrospira</taxon>
    </lineage>
</organism>
<name>A0A7S8FH34_9BACT</name>
<accession>A0A7S8FH34</accession>
<dbReference type="KEGG" id="nkf:Nkreftii_003470"/>
<gene>
    <name evidence="1" type="ORF">Nkreftii_003470</name>
</gene>
<evidence type="ECO:0000313" key="2">
    <source>
        <dbReference type="Proteomes" id="UP000593737"/>
    </source>
</evidence>
<evidence type="ECO:0000313" key="1">
    <source>
        <dbReference type="EMBL" id="QPD05696.1"/>
    </source>
</evidence>
<dbReference type="EMBL" id="CP047423">
    <property type="protein sequence ID" value="QPD05696.1"/>
    <property type="molecule type" value="Genomic_DNA"/>
</dbReference>
<sequence>MLFSLHRLLQIAILVMAAPMVSYGLENTTKVWTFDNDPQKTLPSEFQIGTLFDGRPAGEWKMLETDRAKSPPGVLGQLMAKGAEHAYKTVLIDETMSSDIELAISFLPIDGKADMGGGLIWRATDDRNYYLTRANPLEQNIRIYRVVKGIRKMLKNFDQIIDVRQWHALRVLTNGCRIQVYFDDKQVFDLCDETFATGRVGLWTKSDAVTYFDDLKLQIAH</sequence>
<reference evidence="1 2" key="1">
    <citation type="journal article" date="2020" name="ISME J.">
        <title>Enrichment and physiological characterization of a novel comammox Nitrospira indicates ammonium inhibition of complete nitrification.</title>
        <authorList>
            <person name="Sakoula D."/>
            <person name="Koch H."/>
            <person name="Frank J."/>
            <person name="Jetten M.S.M."/>
            <person name="van Kessel M.A.H.J."/>
            <person name="Lucker S."/>
        </authorList>
    </citation>
    <scope>NUCLEOTIDE SEQUENCE [LARGE SCALE GENOMIC DNA]</scope>
    <source>
        <strain evidence="1">Comreactor17</strain>
    </source>
</reference>